<dbReference type="SUPFAM" id="SSF49899">
    <property type="entry name" value="Concanavalin A-like lectins/glucanases"/>
    <property type="match status" value="2"/>
</dbReference>
<feature type="repeat" description="CSPG" evidence="5">
    <location>
        <begin position="904"/>
        <end position="997"/>
    </location>
</feature>
<dbReference type="InterPro" id="IPR013320">
    <property type="entry name" value="ConA-like_dom_sf"/>
</dbReference>
<feature type="domain" description="Laminin G" evidence="8">
    <location>
        <begin position="195"/>
        <end position="380"/>
    </location>
</feature>
<feature type="repeat" description="CSPG" evidence="5">
    <location>
        <begin position="1816"/>
        <end position="1914"/>
    </location>
</feature>
<accession>A0AA39KHK4</accession>
<keyword evidence="6" id="KW-0812">Transmembrane</keyword>
<dbReference type="EMBL" id="JAQQBR010001834">
    <property type="protein sequence ID" value="KAK0162116.1"/>
    <property type="molecule type" value="Genomic_DNA"/>
</dbReference>
<dbReference type="PANTHER" id="PTHR45739:SF12">
    <property type="entry name" value="CHONDROITIN SULFATE PROTEOGLYCAN 4-LIKE ISOFORM X2"/>
    <property type="match status" value="1"/>
</dbReference>
<feature type="repeat" description="CSPG" evidence="5">
    <location>
        <begin position="1021"/>
        <end position="1113"/>
    </location>
</feature>
<gene>
    <name evidence="9" type="ORF">PV327_008480</name>
</gene>
<organism evidence="9 10">
    <name type="scientific">Microctonus hyperodae</name>
    <name type="common">Parasitoid wasp</name>
    <dbReference type="NCBI Taxonomy" id="165561"/>
    <lineage>
        <taxon>Eukaryota</taxon>
        <taxon>Metazoa</taxon>
        <taxon>Ecdysozoa</taxon>
        <taxon>Arthropoda</taxon>
        <taxon>Hexapoda</taxon>
        <taxon>Insecta</taxon>
        <taxon>Pterygota</taxon>
        <taxon>Neoptera</taxon>
        <taxon>Endopterygota</taxon>
        <taxon>Hymenoptera</taxon>
        <taxon>Apocrita</taxon>
        <taxon>Ichneumonoidea</taxon>
        <taxon>Braconidae</taxon>
        <taxon>Euphorinae</taxon>
        <taxon>Microctonus</taxon>
    </lineage>
</organism>
<evidence type="ECO:0000256" key="7">
    <source>
        <dbReference type="SAM" id="SignalP"/>
    </source>
</evidence>
<feature type="domain" description="Laminin G" evidence="8">
    <location>
        <begin position="22"/>
        <end position="194"/>
    </location>
</feature>
<dbReference type="PROSITE" id="PS51854">
    <property type="entry name" value="CSPG"/>
    <property type="match status" value="8"/>
</dbReference>
<sequence length="2356" mass="264415">MGLLMLLAAMAIFLGYCQTDEKVSFYGSSYIHFPVQEARGSTDISFRFRTHLADAILLLAAGKTDYCLIKLEAGRLKVHINLGAGDSEISSPRGLTLNDLSWHEINLIRREANMTLQIDVIHTTRTLLPGKFFVLNVLYGVYIGGRGDFNELFLGHTEYMRGCMADIIYNGANVIEYTKSRRGKSEATAVTWGCSSEFDATRKTEISFLEEGAFISIPRPISRSSSRWEFELKTTSEMGLLLYTAGQASHADYLGIELHENKIRLLMNKGNGATELIHSAIVSNGKWHKIIIDFNHNITGITVDDQSERLNLPTGGNRYLDLAETLYIGGTELNKRARAIGKGIKSGDRSYKGCLRNMVLDSSSIGLPDVKVSQGIVTGCVWTYQCLQKHPCIESAICSQLGVESFECTCDQSHCVTSNYVESASDNGSLALSLEIVAVHDVVVPEGEHVLVTSDNIAMVMDIAKYGINEDGIIFSLAMVPEHGRLIVDQATTTTRTFTLQDINRNRIRYIHDGSESPKDFMILELKMTAGIGFTLPGYLHSRLRFSLYVNVIPVNDPPLLEIPTTKVLRLAQGTRKILNKDLVWTIDADTPAEMLVYTVLRADMDVGHVEKFNQSMSFGPIDTFKQSELSQGLISYVHHGNTKSNALLGLQVSDGIATSVPYYLRISAYPLQIKLKHNTGLIVVHQSFSYLSPANLSFATNSDDTSIEILYNIVVQPQYGIMQKLNDATNYWSNVNNFTSKEIEFGLVRYVHNVGSPTQDVFKFHASVRELKTQQTFDFKISFIDMELKEIKKIPLEFTNTNEINFTTKNLKYQTNPLITPSQSIEYIVLTITKYGNIYLENRILSKGDKFTQNDIDMNRLKYRLFKRAYSPIDDEIIFQVTAPQCQPLMSSISIKYAIGASSKTLQTIEALNVKEGSQVSLSITRINPSDYRVNSLLYNITDLPRHGWITIQCISNQTARNNITSFTTDEISSQSVYYVHDDSETIDDTFQYVAVSTDNTDFMYVGQFRIGITLKNDNPPEKFISGVFDVVINGERLITIKDLNYIDRDMGTRPSDLLYIIHRISNGGIYLIGDSTARVDEFTQQDINDRRILFKHNGDEMGKFEFDVSDGVSRTSGYLEIRASPPYVRFLENNASIVQFNSSVAFTINDMDIASNVDTNDKEIKFSISSRPKHGVILKNSRETAAFDRDELSRKLVSYRHLGGSLTKDEFRIKVMINGVSAETRIIIKVYPKSYWEPLIIQNNHVILVEEATSVLVSKRNLEIAHPKISPSEIIYFIREWPRNGYLEIQTLNDGHSEETKDDYEANLVRHFDQSVINEARVYYVQSVANQTEDNFVVDVTNGISWMRGIVINFLIIPDKLYVIAKNITVIEGKSVALISSDFHVITTYYTGKLTDYRIVEKPKYGTIMDSIKNNQIKKFSHKHLDAGIIFYKHNGDESFTDSFKIIASAGDKASQPIDVWINIQPINDQKPTVVNQSIIALWQGGSAILTSKNLSSIDNDTLPSEIIYNITNIENLYFSTRAYPTIDIYKFTQEQIDQSAILLSHTNGSDGSFSFTLFDGVHITHPYNIIVKTIPITLSIERNNGLNIFPLTRKPITPMLLLATCSDIQRGIKYIVRRSPTLGKIIMETNEGTWQEVDQFTQNDLNDSKVTYEHTKQFMDLSTNDSFIFDVQTPFAITIKHQIFQIDISVSSGGLGRYITVTPVRVEEGGSAAVSMNISGIIKYLQTKAGINNPTVLSRLTMQPTYGHVMLLPDLNITTFTQPQIEGGKVAYYHNHSDSIADEIQFSLYLTPGHIILCNTTIQVIISPVNDQPFKLVTKTPFITVVQNQTQTITRDNLLTTDPDTSPDELVYDIISGPSAGRLLLLSLEQNTSNVRQVDKFTQQDIDANRVVYEHSGSSLALTFYFRVSDSRFAPTYTVFNIHVMPIKLNITTPSSVCLQQGLNMGIVTDDNIKLDTNARQEHVVYEITTPPQYGVLYVRDAAIVKFKHTDLLSKNVVFVQTDMTASNDSFIISARLSDIVMENIHINIKITPLMIIRPMVVFAGEKNQITLQYMDATPLAEATNDNPIYRVTIKSKMCKLKRIIRNTGDKRTTREREISRFSHREIISGIIFIVCRRITLPLSTLIGKISTGATLNINGIPDYFHFTLMAATYQPANGIFEMIIKSDSEVSNNTISGPMDPVGHEGEMAIAPSINHDYLFILGMLLGVFILGVIVIVTIRCRHKRFKSNGGQENKTNDTTPTVGVIPLPRPPDHLMPSTPHLKRFGNDHIDVSSSTPLPTHSSITSTLPQCKVIPLNPLESVASSDADVSARYPYGVADADDWSSFDTSDLPCQPTTARRPNPLLRRNQYWV</sequence>
<dbReference type="PANTHER" id="PTHR45739">
    <property type="entry name" value="MATRIX PROTEIN, PUTATIVE-RELATED"/>
    <property type="match status" value="1"/>
</dbReference>
<evidence type="ECO:0000259" key="8">
    <source>
        <dbReference type="PROSITE" id="PS50025"/>
    </source>
</evidence>
<feature type="repeat" description="CSPG" evidence="5">
    <location>
        <begin position="673"/>
        <end position="768"/>
    </location>
</feature>
<evidence type="ECO:0000256" key="2">
    <source>
        <dbReference type="ARBA" id="ARBA00022737"/>
    </source>
</evidence>
<evidence type="ECO:0000313" key="10">
    <source>
        <dbReference type="Proteomes" id="UP001168972"/>
    </source>
</evidence>
<evidence type="ECO:0000256" key="4">
    <source>
        <dbReference type="PROSITE-ProRule" id="PRU00122"/>
    </source>
</evidence>
<evidence type="ECO:0000256" key="5">
    <source>
        <dbReference type="PROSITE-ProRule" id="PRU01201"/>
    </source>
</evidence>
<dbReference type="Proteomes" id="UP001168972">
    <property type="component" value="Unassembled WGS sequence"/>
</dbReference>
<protein>
    <recommendedName>
        <fullName evidence="8">Laminin G domain-containing protein</fullName>
    </recommendedName>
</protein>
<reference evidence="9" key="1">
    <citation type="journal article" date="2023" name="bioRxiv">
        <title>Scaffold-level genome assemblies of two parasitoid biocontrol wasps reveal the parthenogenesis mechanism and an associated novel virus.</title>
        <authorList>
            <person name="Inwood S."/>
            <person name="Skelly J."/>
            <person name="Guhlin J."/>
            <person name="Harrop T."/>
            <person name="Goldson S."/>
            <person name="Dearden P."/>
        </authorList>
    </citation>
    <scope>NUCLEOTIDE SEQUENCE</scope>
    <source>
        <strain evidence="9">Lincoln</strain>
        <tissue evidence="9">Whole body</tissue>
    </source>
</reference>
<feature type="repeat" description="CSPG" evidence="5">
    <location>
        <begin position="560"/>
        <end position="654"/>
    </location>
</feature>
<comment type="caution">
    <text evidence="9">The sequence shown here is derived from an EMBL/GenBank/DDBJ whole genome shotgun (WGS) entry which is preliminary data.</text>
</comment>
<dbReference type="PROSITE" id="PS50025">
    <property type="entry name" value="LAM_G_DOMAIN"/>
    <property type="match status" value="2"/>
</dbReference>
<feature type="chain" id="PRO_5041261163" description="Laminin G domain-containing protein" evidence="7">
    <location>
        <begin position="20"/>
        <end position="2356"/>
    </location>
</feature>
<comment type="caution">
    <text evidence="4">Lacks conserved residue(s) required for the propagation of feature annotation.</text>
</comment>
<feature type="repeat" description="CSPG" evidence="5">
    <location>
        <begin position="1473"/>
        <end position="1563"/>
    </location>
</feature>
<dbReference type="Gene3D" id="2.60.120.200">
    <property type="match status" value="2"/>
</dbReference>
<dbReference type="Pfam" id="PF02210">
    <property type="entry name" value="Laminin_G_2"/>
    <property type="match status" value="2"/>
</dbReference>
<keyword evidence="1 7" id="KW-0732">Signal</keyword>
<evidence type="ECO:0000256" key="1">
    <source>
        <dbReference type="ARBA" id="ARBA00022729"/>
    </source>
</evidence>
<dbReference type="InterPro" id="IPR051561">
    <property type="entry name" value="FRAS1_ECM"/>
</dbReference>
<dbReference type="InterPro" id="IPR001791">
    <property type="entry name" value="Laminin_G"/>
</dbReference>
<name>A0AA39KHK4_MICHY</name>
<keyword evidence="6" id="KW-0472">Membrane</keyword>
<feature type="repeat" description="CSPG" evidence="5">
    <location>
        <begin position="1580"/>
        <end position="1675"/>
    </location>
</feature>
<evidence type="ECO:0000313" key="9">
    <source>
        <dbReference type="EMBL" id="KAK0162116.1"/>
    </source>
</evidence>
<reference evidence="9" key="2">
    <citation type="submission" date="2023-03" db="EMBL/GenBank/DDBJ databases">
        <authorList>
            <person name="Inwood S.N."/>
            <person name="Skelly J.G."/>
            <person name="Guhlin J."/>
            <person name="Harrop T.W.R."/>
            <person name="Goldson S.G."/>
            <person name="Dearden P.K."/>
        </authorList>
    </citation>
    <scope>NUCLEOTIDE SEQUENCE</scope>
    <source>
        <strain evidence="9">Lincoln</strain>
        <tissue evidence="9">Whole body</tissue>
    </source>
</reference>
<evidence type="ECO:0000256" key="6">
    <source>
        <dbReference type="SAM" id="Phobius"/>
    </source>
</evidence>
<keyword evidence="10" id="KW-1185">Reference proteome</keyword>
<feature type="signal peptide" evidence="7">
    <location>
        <begin position="1"/>
        <end position="19"/>
    </location>
</feature>
<evidence type="ECO:0000256" key="3">
    <source>
        <dbReference type="ARBA" id="ARBA00023180"/>
    </source>
</evidence>
<dbReference type="GO" id="GO:0009653">
    <property type="term" value="P:anatomical structure morphogenesis"/>
    <property type="evidence" value="ECO:0007669"/>
    <property type="project" value="TreeGrafter"/>
</dbReference>
<feature type="repeat" description="CSPG" evidence="5">
    <location>
        <begin position="433"/>
        <end position="527"/>
    </location>
</feature>
<proteinExistence type="predicted"/>
<keyword evidence="2" id="KW-0677">Repeat</keyword>
<dbReference type="InterPro" id="IPR039005">
    <property type="entry name" value="CSPG_rpt"/>
</dbReference>
<dbReference type="Pfam" id="PF16184">
    <property type="entry name" value="Cadherin_3"/>
    <property type="match status" value="10"/>
</dbReference>
<dbReference type="CDD" id="cd00110">
    <property type="entry name" value="LamG"/>
    <property type="match status" value="2"/>
</dbReference>
<dbReference type="SMART" id="SM00282">
    <property type="entry name" value="LamG"/>
    <property type="match status" value="2"/>
</dbReference>
<feature type="transmembrane region" description="Helical" evidence="6">
    <location>
        <begin position="2202"/>
        <end position="2223"/>
    </location>
</feature>
<keyword evidence="6" id="KW-1133">Transmembrane helix</keyword>
<keyword evidence="3" id="KW-0325">Glycoprotein</keyword>